<protein>
    <recommendedName>
        <fullName evidence="3">Divergent polysaccharide deacetylase family protein</fullName>
    </recommendedName>
</protein>
<keyword evidence="2" id="KW-1185">Reference proteome</keyword>
<dbReference type="Proteomes" id="UP000570514">
    <property type="component" value="Unassembled WGS sequence"/>
</dbReference>
<dbReference type="InterPro" id="IPR011330">
    <property type="entry name" value="Glyco_hydro/deAcase_b/a-brl"/>
</dbReference>
<evidence type="ECO:0000313" key="1">
    <source>
        <dbReference type="EMBL" id="NIK89701.1"/>
    </source>
</evidence>
<dbReference type="RefSeq" id="WP_167083765.1">
    <property type="nucleotide sequence ID" value="NZ_BAAADC010000001.1"/>
</dbReference>
<accession>A0A846N344</accession>
<sequence length="355" mass="37936">MSRDFGSPRRNSRARAGFEAAFWALLSLAVVIGAPSAVYGLPVLADLVTPAAVFEAQASVAPRIPAPALRGSFAAVSTAPILRPLSDENELSSVPDAELRASQEDAEAVAPVLTVPEAPRQPVIALVIDDLGNDVAETRRAIALPKGVSLSFLPYPSETPRLVREARDVGHQILVHVPMEAVQDRDGSLKSGLWRGLPVQENLRRLAWALSRVEGYAGINNHEGSVFTADRAALVPVAEALYGQGIFFLDSRTSPSSQVVPVARGFGVPSADRDVFLDDDQDSHAVAQQLRELERIARVEGVAIGIGHPHKATLDLVTRWCAGLKGIQLIPASEAIRLKTELDMGVKKGRIASSQ</sequence>
<name>A0A846N344_9PROT</name>
<dbReference type="AlphaFoldDB" id="A0A846N344"/>
<comment type="caution">
    <text evidence="1">The sequence shown here is derived from an EMBL/GenBank/DDBJ whole genome shotgun (WGS) entry which is preliminary data.</text>
</comment>
<dbReference type="InterPro" id="IPR006837">
    <property type="entry name" value="Divergent_DAC"/>
</dbReference>
<organism evidence="1 2">
    <name type="scientific">Rhizomicrobium palustre</name>
    <dbReference type="NCBI Taxonomy" id="189966"/>
    <lineage>
        <taxon>Bacteria</taxon>
        <taxon>Pseudomonadati</taxon>
        <taxon>Pseudomonadota</taxon>
        <taxon>Alphaproteobacteria</taxon>
        <taxon>Micropepsales</taxon>
        <taxon>Micropepsaceae</taxon>
        <taxon>Rhizomicrobium</taxon>
    </lineage>
</organism>
<dbReference type="GO" id="GO:0005975">
    <property type="term" value="P:carbohydrate metabolic process"/>
    <property type="evidence" value="ECO:0007669"/>
    <property type="project" value="InterPro"/>
</dbReference>
<dbReference type="PANTHER" id="PTHR30105:SF2">
    <property type="entry name" value="DIVERGENT POLYSACCHARIDE DEACETYLASE SUPERFAMILY"/>
    <property type="match status" value="1"/>
</dbReference>
<dbReference type="EMBL" id="JAASRM010000001">
    <property type="protein sequence ID" value="NIK89701.1"/>
    <property type="molecule type" value="Genomic_DNA"/>
</dbReference>
<dbReference type="CDD" id="cd10936">
    <property type="entry name" value="CE4_DAC2"/>
    <property type="match status" value="1"/>
</dbReference>
<dbReference type="SUPFAM" id="SSF88713">
    <property type="entry name" value="Glycoside hydrolase/deacetylase"/>
    <property type="match status" value="1"/>
</dbReference>
<evidence type="ECO:0008006" key="3">
    <source>
        <dbReference type="Google" id="ProtNLM"/>
    </source>
</evidence>
<gene>
    <name evidence="1" type="ORF">FHS83_003019</name>
</gene>
<evidence type="ECO:0000313" key="2">
    <source>
        <dbReference type="Proteomes" id="UP000570514"/>
    </source>
</evidence>
<dbReference type="PANTHER" id="PTHR30105">
    <property type="entry name" value="UNCHARACTERIZED YIBQ-RELATED"/>
    <property type="match status" value="1"/>
</dbReference>
<proteinExistence type="predicted"/>
<reference evidence="1 2" key="1">
    <citation type="submission" date="2020-03" db="EMBL/GenBank/DDBJ databases">
        <title>Genomic Encyclopedia of Type Strains, Phase IV (KMG-IV): sequencing the most valuable type-strain genomes for metagenomic binning, comparative biology and taxonomic classification.</title>
        <authorList>
            <person name="Goeker M."/>
        </authorList>
    </citation>
    <scope>NUCLEOTIDE SEQUENCE [LARGE SCALE GENOMIC DNA]</scope>
    <source>
        <strain evidence="1 2">DSM 19867</strain>
    </source>
</reference>
<dbReference type="Pfam" id="PF04748">
    <property type="entry name" value="Polysacc_deac_2"/>
    <property type="match status" value="1"/>
</dbReference>
<dbReference type="Gene3D" id="3.20.20.370">
    <property type="entry name" value="Glycoside hydrolase/deacetylase"/>
    <property type="match status" value="1"/>
</dbReference>